<dbReference type="SUPFAM" id="SSF109854">
    <property type="entry name" value="DinB/YfiT-like putative metalloenzymes"/>
    <property type="match status" value="1"/>
</dbReference>
<keyword evidence="3" id="KW-1185">Reference proteome</keyword>
<dbReference type="STRING" id="310782.SAMN05216499_1337"/>
<sequence>MTDGFALLAGAQAYLLEAVKGVPADGWSSATPCSEWTVGQVYNHARLDQSALTMQITGVVPIGDPFVPEPAVGADPVAELESVLKRATAAWESVRESEVAPTPMGPMPPSAATAVAALDAALHAWDIARSTGQDLPLDDELAAGISEAAGHVVTFVRDSFGKFGPEVPATGDAGAAARLLAFSGRDPQWRPKA</sequence>
<dbReference type="NCBIfam" id="TIGR03086">
    <property type="entry name" value="TIGR03086 family metal-binding protein"/>
    <property type="match status" value="1"/>
</dbReference>
<dbReference type="InterPro" id="IPR017520">
    <property type="entry name" value="CHP03086"/>
</dbReference>
<dbReference type="GO" id="GO:0046872">
    <property type="term" value="F:metal ion binding"/>
    <property type="evidence" value="ECO:0007669"/>
    <property type="project" value="InterPro"/>
</dbReference>
<protein>
    <submittedName>
        <fullName evidence="2">TIGR03086 family protein</fullName>
    </submittedName>
</protein>
<dbReference type="InterPro" id="IPR024344">
    <property type="entry name" value="MDMPI_metal-binding"/>
</dbReference>
<dbReference type="AlphaFoldDB" id="A0A1M7QDX4"/>
<dbReference type="RefSeq" id="WP_073502440.1">
    <property type="nucleotide sequence ID" value="NZ_FRBI01000033.1"/>
</dbReference>
<dbReference type="Gene3D" id="1.20.120.450">
    <property type="entry name" value="dinb family like domain"/>
    <property type="match status" value="1"/>
</dbReference>
<evidence type="ECO:0000313" key="2">
    <source>
        <dbReference type="EMBL" id="SHN29082.1"/>
    </source>
</evidence>
<dbReference type="EMBL" id="FRBI01000033">
    <property type="protein sequence ID" value="SHN29082.1"/>
    <property type="molecule type" value="Genomic_DNA"/>
</dbReference>
<dbReference type="OrthoDB" id="5185819at2"/>
<feature type="domain" description="Mycothiol-dependent maleylpyruvate isomerase metal-binding" evidence="1">
    <location>
        <begin position="11"/>
        <end position="128"/>
    </location>
</feature>
<proteinExistence type="predicted"/>
<dbReference type="InterPro" id="IPR017517">
    <property type="entry name" value="Maleyloyr_isom"/>
</dbReference>
<gene>
    <name evidence="2" type="ORF">SAMN05216499_1337</name>
</gene>
<reference evidence="2 3" key="1">
    <citation type="submission" date="2016-11" db="EMBL/GenBank/DDBJ databases">
        <authorList>
            <person name="Jaros S."/>
            <person name="Januszkiewicz K."/>
            <person name="Wedrychowicz H."/>
        </authorList>
    </citation>
    <scope>NUCLEOTIDE SEQUENCE [LARGE SCALE GENOMIC DNA]</scope>
    <source>
        <strain evidence="2 3">CGMCC 4.2025</strain>
    </source>
</reference>
<dbReference type="Proteomes" id="UP000184111">
    <property type="component" value="Unassembled WGS sequence"/>
</dbReference>
<evidence type="ECO:0000259" key="1">
    <source>
        <dbReference type="Pfam" id="PF11716"/>
    </source>
</evidence>
<evidence type="ECO:0000313" key="3">
    <source>
        <dbReference type="Proteomes" id="UP000184111"/>
    </source>
</evidence>
<accession>A0A1M7QDX4</accession>
<name>A0A1M7QDX4_9ACTN</name>
<organism evidence="2 3">
    <name type="scientific">Actinacidiphila paucisporea</name>
    <dbReference type="NCBI Taxonomy" id="310782"/>
    <lineage>
        <taxon>Bacteria</taxon>
        <taxon>Bacillati</taxon>
        <taxon>Actinomycetota</taxon>
        <taxon>Actinomycetes</taxon>
        <taxon>Kitasatosporales</taxon>
        <taxon>Streptomycetaceae</taxon>
        <taxon>Actinacidiphila</taxon>
    </lineage>
</organism>
<dbReference type="NCBIfam" id="TIGR03083">
    <property type="entry name" value="maleylpyruvate isomerase family mycothiol-dependent enzyme"/>
    <property type="match status" value="1"/>
</dbReference>
<dbReference type="Pfam" id="PF11716">
    <property type="entry name" value="MDMPI_N"/>
    <property type="match status" value="1"/>
</dbReference>
<dbReference type="InterPro" id="IPR034660">
    <property type="entry name" value="DinB/YfiT-like"/>
</dbReference>